<protein>
    <submittedName>
        <fullName evidence="1">Uncharacterized protein</fullName>
    </submittedName>
</protein>
<organism evidence="1 2">
    <name type="scientific">Flavobacterium chungnamense</name>
    <dbReference type="NCBI Taxonomy" id="706182"/>
    <lineage>
        <taxon>Bacteria</taxon>
        <taxon>Pseudomonadati</taxon>
        <taxon>Bacteroidota</taxon>
        <taxon>Flavobacteriia</taxon>
        <taxon>Flavobacteriales</taxon>
        <taxon>Flavobacteriaceae</taxon>
        <taxon>Flavobacterium</taxon>
    </lineage>
</organism>
<accession>A0ABP7UZM0</accession>
<name>A0ABP7UZM0_9FLAO</name>
<keyword evidence="2" id="KW-1185">Reference proteome</keyword>
<proteinExistence type="predicted"/>
<dbReference type="RefSeq" id="WP_345094820.1">
    <property type="nucleotide sequence ID" value="NZ_BAABCS010000020.1"/>
</dbReference>
<evidence type="ECO:0000313" key="1">
    <source>
        <dbReference type="EMBL" id="GAA4056206.1"/>
    </source>
</evidence>
<sequence>MIQVLKLLFGSLFSKKSLEKTLVDSKLGKLLCTYKKEDIYFSWDTEYKFNNNNREPISISIDGDTNGPFSNTLQKTYQIMDSIAELQSKIQTKIDLQFPEKNIDLKRDFNLEDLYIYLEEETNSVEYEFEYYSNDSEIMISVEFVKDEIEAIEFY</sequence>
<comment type="caution">
    <text evidence="1">The sequence shown here is derived from an EMBL/GenBank/DDBJ whole genome shotgun (WGS) entry which is preliminary data.</text>
</comment>
<gene>
    <name evidence="1" type="ORF">GCM10022388_23480</name>
</gene>
<reference evidence="2" key="1">
    <citation type="journal article" date="2019" name="Int. J. Syst. Evol. Microbiol.">
        <title>The Global Catalogue of Microorganisms (GCM) 10K type strain sequencing project: providing services to taxonomists for standard genome sequencing and annotation.</title>
        <authorList>
            <consortium name="The Broad Institute Genomics Platform"/>
            <consortium name="The Broad Institute Genome Sequencing Center for Infectious Disease"/>
            <person name="Wu L."/>
            <person name="Ma J."/>
        </authorList>
    </citation>
    <scope>NUCLEOTIDE SEQUENCE [LARGE SCALE GENOMIC DNA]</scope>
    <source>
        <strain evidence="2">JCM 17068</strain>
    </source>
</reference>
<evidence type="ECO:0000313" key="2">
    <source>
        <dbReference type="Proteomes" id="UP001500426"/>
    </source>
</evidence>
<dbReference type="EMBL" id="BAABCS010000020">
    <property type="protein sequence ID" value="GAA4056206.1"/>
    <property type="molecule type" value="Genomic_DNA"/>
</dbReference>
<dbReference type="Proteomes" id="UP001500426">
    <property type="component" value="Unassembled WGS sequence"/>
</dbReference>